<accession>A0ABS6C6J5</accession>
<gene>
    <name evidence="1" type="ORF">KPL27_13695</name>
</gene>
<protein>
    <recommendedName>
        <fullName evidence="3">Acetyltransferase</fullName>
    </recommendedName>
</protein>
<name>A0ABS6C6J5_9CLOT</name>
<comment type="caution">
    <text evidence="1">The sequence shown here is derived from an EMBL/GenBank/DDBJ whole genome shotgun (WGS) entry which is preliminary data.</text>
</comment>
<evidence type="ECO:0008006" key="3">
    <source>
        <dbReference type="Google" id="ProtNLM"/>
    </source>
</evidence>
<reference evidence="1 2" key="1">
    <citation type="submission" date="2021-06" db="EMBL/GenBank/DDBJ databases">
        <title>Clostridia strains as spoilage organisms.</title>
        <authorList>
            <person name="Wambui J."/>
            <person name="Stephan R."/>
            <person name="Stevens M.J.A."/>
        </authorList>
    </citation>
    <scope>NUCLEOTIDE SEQUENCE [LARGE SCALE GENOMIC DNA]</scope>
    <source>
        <strain evidence="1 2">CM013</strain>
    </source>
</reference>
<proteinExistence type="predicted"/>
<organism evidence="1 2">
    <name type="scientific">Clostridium algidicarnis</name>
    <dbReference type="NCBI Taxonomy" id="37659"/>
    <lineage>
        <taxon>Bacteria</taxon>
        <taxon>Bacillati</taxon>
        <taxon>Bacillota</taxon>
        <taxon>Clostridia</taxon>
        <taxon>Eubacteriales</taxon>
        <taxon>Clostridiaceae</taxon>
        <taxon>Clostridium</taxon>
    </lineage>
</organism>
<evidence type="ECO:0000313" key="1">
    <source>
        <dbReference type="EMBL" id="MBU3221111.1"/>
    </source>
</evidence>
<dbReference type="EMBL" id="JAHLDG010000037">
    <property type="protein sequence ID" value="MBU3221111.1"/>
    <property type="molecule type" value="Genomic_DNA"/>
</dbReference>
<sequence length="59" mass="6853">MNDEIVIRELKELDLMEALKLWRISFNAGFSTNFNTKEILIILGQKIFGIPWDGLLSRT</sequence>
<keyword evidence="2" id="KW-1185">Reference proteome</keyword>
<dbReference type="Proteomes" id="UP000740830">
    <property type="component" value="Unassembled WGS sequence"/>
</dbReference>
<evidence type="ECO:0000313" key="2">
    <source>
        <dbReference type="Proteomes" id="UP000740830"/>
    </source>
</evidence>
<dbReference type="RefSeq" id="WP_185158790.1">
    <property type="nucleotide sequence ID" value="NZ_JACKWW010000012.1"/>
</dbReference>